<feature type="compositionally biased region" description="Polar residues" evidence="1">
    <location>
        <begin position="707"/>
        <end position="723"/>
    </location>
</feature>
<dbReference type="PANTHER" id="PTHR15288">
    <property type="entry name" value="DENN DOMAIN-CONTAINING PROTEIN 2"/>
    <property type="match status" value="1"/>
</dbReference>
<feature type="compositionally biased region" description="Basic and acidic residues" evidence="1">
    <location>
        <begin position="517"/>
        <end position="529"/>
    </location>
</feature>
<evidence type="ECO:0000256" key="1">
    <source>
        <dbReference type="SAM" id="MobiDB-lite"/>
    </source>
</evidence>
<dbReference type="EMBL" id="CAJOAX010002386">
    <property type="protein sequence ID" value="CAF3792619.1"/>
    <property type="molecule type" value="Genomic_DNA"/>
</dbReference>
<dbReference type="InterPro" id="IPR051942">
    <property type="entry name" value="DENN_domain_containing_2"/>
</dbReference>
<accession>A0A819B096</accession>
<feature type="compositionally biased region" description="Low complexity" evidence="1">
    <location>
        <begin position="258"/>
        <end position="272"/>
    </location>
</feature>
<evidence type="ECO:0000259" key="2">
    <source>
        <dbReference type="PROSITE" id="PS50211"/>
    </source>
</evidence>
<feature type="region of interest" description="Disordered" evidence="1">
    <location>
        <begin position="294"/>
        <end position="359"/>
    </location>
</feature>
<dbReference type="Proteomes" id="UP000663882">
    <property type="component" value="Unassembled WGS sequence"/>
</dbReference>
<dbReference type="Pfam" id="PF02141">
    <property type="entry name" value="DENN"/>
    <property type="match status" value="1"/>
</dbReference>
<dbReference type="OrthoDB" id="10266080at2759"/>
<dbReference type="PROSITE" id="PS50211">
    <property type="entry name" value="DENN"/>
    <property type="match status" value="1"/>
</dbReference>
<dbReference type="InterPro" id="IPR043153">
    <property type="entry name" value="DENN_C"/>
</dbReference>
<dbReference type="InterPro" id="IPR037516">
    <property type="entry name" value="Tripartite_DENN"/>
</dbReference>
<proteinExistence type="predicted"/>
<dbReference type="Gene3D" id="3.30.450.200">
    <property type="match status" value="1"/>
</dbReference>
<dbReference type="InterPro" id="IPR001194">
    <property type="entry name" value="cDENN_dom"/>
</dbReference>
<reference evidence="4" key="1">
    <citation type="submission" date="2021-02" db="EMBL/GenBank/DDBJ databases">
        <authorList>
            <person name="Nowell W R."/>
        </authorList>
    </citation>
    <scope>NUCLEOTIDE SEQUENCE</scope>
</reference>
<dbReference type="Pfam" id="PF03456">
    <property type="entry name" value="uDENN"/>
    <property type="match status" value="1"/>
</dbReference>
<feature type="compositionally biased region" description="Polar residues" evidence="1">
    <location>
        <begin position="530"/>
        <end position="548"/>
    </location>
</feature>
<dbReference type="SMART" id="SM00800">
    <property type="entry name" value="uDENN"/>
    <property type="match status" value="1"/>
</dbReference>
<dbReference type="PANTHER" id="PTHR15288:SF0">
    <property type="entry name" value="UDENN DOMAIN-CONTAINING PROTEIN"/>
    <property type="match status" value="1"/>
</dbReference>
<feature type="compositionally biased region" description="Low complexity" evidence="1">
    <location>
        <begin position="294"/>
        <end position="321"/>
    </location>
</feature>
<dbReference type="Gene3D" id="3.40.50.11500">
    <property type="match status" value="1"/>
</dbReference>
<name>A0A819B096_9BILA</name>
<feature type="region of interest" description="Disordered" evidence="1">
    <location>
        <begin position="707"/>
        <end position="729"/>
    </location>
</feature>
<comment type="caution">
    <text evidence="4">The sequence shown here is derived from an EMBL/GenBank/DDBJ whole genome shotgun (WGS) entry which is preliminary data.</text>
</comment>
<feature type="domain" description="UDENN" evidence="2">
    <location>
        <begin position="785"/>
        <end position="1198"/>
    </location>
</feature>
<feature type="region of interest" description="Disordered" evidence="1">
    <location>
        <begin position="491"/>
        <end position="548"/>
    </location>
</feature>
<evidence type="ECO:0000313" key="4">
    <source>
        <dbReference type="EMBL" id="CAF3792619.1"/>
    </source>
</evidence>
<dbReference type="EMBL" id="CAJNOO010001045">
    <property type="protein sequence ID" value="CAF1085473.1"/>
    <property type="molecule type" value="Genomic_DNA"/>
</dbReference>
<dbReference type="AlphaFoldDB" id="A0A819B096"/>
<sequence>MKKQREFDDNIVRSGTRVRESVRSLPKGHFQQIRQMFEKQTYSTKKLSTIYERQQKPILNDVLLRLPVTDDEKLKHRITNINDIKINHNKSSLEERYQDYLAEYQTFRLKLTNEFLQHKIMYPLKPNEHLFEKSISLSHENNLNQETLSHTTSLTEQQLPLSKLEESILITSQLNKQRQLAMSAIINYTDSYDSLASNSLKRTGSSRQYVSSLQSTSDVHTKPVYLTTPTKCNLLKDNQSMISNETYNTLKSSRRLHSSTSLSSTGYDSNSSPSIKSKRNSIATNNSNDFIIQSTCSSSPTSSSSSSCPLSSSDEQQQQLSKPWIQYQSNTIKPSNDNDDVFESSNESSSSPLISRTEIKLNQPTIDSRPTNVIRHAVIRNSTLINSPSSSTTTTTTSTHEPIIAPKNSNNLSYIVQTTSFPDHTIDRKIRRWNNVYGERIEIVNKSKRNRKYPLLSTNSMGFQVISSNNEQQQQQIEFDTLNTNSEQKKIYQQEENSSSLVETPVLYRLPPKKPPRTFENERKNDHLVESNSQKVPSPALSNENSPTFDRGTRSISCMDLTASVSNALLSNDHQHNHNSHRSSILLEKSIKISIPNENLNKPLTSIIQKDNQEQYLYNSYHSELNTTNKNNHTFHTPIIKPKQNNILITKKNSSMKKGISEPNLRKTSRNRSPFSPRALIDRFKRMLPLTLSKQSLNDKIINHNDNISTVNDSDDTASTSSENTDHLRTSRLDHVSRVKDVYDSLNTSNHMSSLLTDPNISIPINELKTLYDYVVHIIPEQELGYFSNGNGCLLSSNINQQQQQQQQYISTSTSIRFKYPLNANDEVTLKYFCFPDQNDSNNNPLLLMKTITQEYFRFTLTNMYGIRQYGYCSRFYHKGIINALCIVSPYDMIDVYEKILSTATELFLSYKDNDARKFLEEIYQHHLPNRGDTIHISTTTVGLYTLKCEYDRRKVLIDSVTLLSLSTEIIIKIFSSILYEQKIIFIGNELGPLTRLINTFICLLYPFSWPHTYVPILPSLMLDVIQAPTPYIIGILRSCESYLIANDDFVLQDNSDILIVDIDHDRIRSINDYLTNNTYRSSIENLHHFPLTHGDTTHFQILPKIFKIELKQEISLLRKTRLSLSLDECQQRLHNVFMSIFVQSCYNYKDYYNEKFQYEEFLQSKQHTIELFLEWFTHTQIFELFIRQKFENNNSNQYAITFDLACEKYSKTLNKQITPQRMTVKSIKRKSATRANKQENKF</sequence>
<feature type="region of interest" description="Disordered" evidence="1">
    <location>
        <begin position="248"/>
        <end position="282"/>
    </location>
</feature>
<organism evidence="4 5">
    <name type="scientific">Rotaria sordida</name>
    <dbReference type="NCBI Taxonomy" id="392033"/>
    <lineage>
        <taxon>Eukaryota</taxon>
        <taxon>Metazoa</taxon>
        <taxon>Spiralia</taxon>
        <taxon>Gnathifera</taxon>
        <taxon>Rotifera</taxon>
        <taxon>Eurotatoria</taxon>
        <taxon>Bdelloidea</taxon>
        <taxon>Philodinida</taxon>
        <taxon>Philodinidae</taxon>
        <taxon>Rotaria</taxon>
    </lineage>
</organism>
<dbReference type="InterPro" id="IPR005113">
    <property type="entry name" value="uDENN_dom"/>
</dbReference>
<protein>
    <recommendedName>
        <fullName evidence="2">UDENN domain-containing protein</fullName>
    </recommendedName>
</protein>
<evidence type="ECO:0000313" key="3">
    <source>
        <dbReference type="EMBL" id="CAF1085473.1"/>
    </source>
</evidence>
<dbReference type="SMART" id="SM00799">
    <property type="entry name" value="DENN"/>
    <property type="match status" value="1"/>
</dbReference>
<dbReference type="Proteomes" id="UP000663823">
    <property type="component" value="Unassembled WGS sequence"/>
</dbReference>
<evidence type="ECO:0000313" key="5">
    <source>
        <dbReference type="Proteomes" id="UP000663823"/>
    </source>
</evidence>
<gene>
    <name evidence="4" type="ORF">OTI717_LOCUS17807</name>
    <name evidence="3" type="ORF">RFH988_LOCUS18521</name>
</gene>